<keyword evidence="6 10" id="KW-1133">Transmembrane helix</keyword>
<dbReference type="PANTHER" id="PTHR19957:SF83">
    <property type="entry name" value="SYNTAXIN-16"/>
    <property type="match status" value="1"/>
</dbReference>
<comment type="caution">
    <text evidence="12">The sequence shown here is derived from an EMBL/GenBank/DDBJ whole genome shotgun (WGS) entry which is preliminary data.</text>
</comment>
<gene>
    <name evidence="12" type="ORF">cubi_01777</name>
</gene>
<dbReference type="Proteomes" id="UP000186176">
    <property type="component" value="Unassembled WGS sequence"/>
</dbReference>
<dbReference type="GO" id="GO:0000149">
    <property type="term" value="F:SNARE binding"/>
    <property type="evidence" value="ECO:0007669"/>
    <property type="project" value="TreeGrafter"/>
</dbReference>
<protein>
    <recommendedName>
        <fullName evidence="11">t-SNARE coiled-coil homology domain-containing protein</fullName>
    </recommendedName>
</protein>
<evidence type="ECO:0000256" key="10">
    <source>
        <dbReference type="SAM" id="Phobius"/>
    </source>
</evidence>
<dbReference type="GeneID" id="39978568"/>
<sequence>MKSKVLPPFWVDLHVEAQEELARAKELISILQKTQQKRLLCVLKDNTMEKSEIEVESLTFSICDSFKRIEKLVQSISNSSAVNKEFDPLCNRSSINCDILRRNAEISIVNELNPLSQHFKNIQKSYMSELQKNYICLDGNQINYEDSQKYNQSKELVLTDLDDFNIEEIAKITRSIAELNSIFKEMSSMVVEQGSLVDRIDFNINNALLRVENAHQQISKAEKNIKNKIFSKLIQFLIVCISIEIFIIFLKLLF</sequence>
<dbReference type="GO" id="GO:0005484">
    <property type="term" value="F:SNAP receptor activity"/>
    <property type="evidence" value="ECO:0007669"/>
    <property type="project" value="TreeGrafter"/>
</dbReference>
<dbReference type="GO" id="GO:0000139">
    <property type="term" value="C:Golgi membrane"/>
    <property type="evidence" value="ECO:0007669"/>
    <property type="project" value="UniProtKB-SubCell"/>
</dbReference>
<reference evidence="12 13" key="1">
    <citation type="submission" date="2016-10" db="EMBL/GenBank/DDBJ databases">
        <title>Reductive evolution of mitochondrial metabolism and differential evolution of invasion-related proteins in Cryptosporidium.</title>
        <authorList>
            <person name="Liu S."/>
            <person name="Roellig D.M."/>
            <person name="Guo Y."/>
            <person name="Li N."/>
            <person name="Frace M.A."/>
            <person name="Tang K."/>
            <person name="Zhang L."/>
            <person name="Feng Y."/>
            <person name="Xiao L."/>
        </authorList>
    </citation>
    <scope>NUCLEOTIDE SEQUENCE [LARGE SCALE GENOMIC DNA]</scope>
    <source>
        <strain evidence="12">39726</strain>
    </source>
</reference>
<dbReference type="GO" id="GO:0006886">
    <property type="term" value="P:intracellular protein transport"/>
    <property type="evidence" value="ECO:0007669"/>
    <property type="project" value="TreeGrafter"/>
</dbReference>
<evidence type="ECO:0000256" key="7">
    <source>
        <dbReference type="ARBA" id="ARBA00023034"/>
    </source>
</evidence>
<dbReference type="AlphaFoldDB" id="A0A1J4MAQ1"/>
<keyword evidence="7" id="KW-0333">Golgi apparatus</keyword>
<evidence type="ECO:0000256" key="1">
    <source>
        <dbReference type="ARBA" id="ARBA00004409"/>
    </source>
</evidence>
<dbReference type="Gene3D" id="1.20.5.110">
    <property type="match status" value="1"/>
</dbReference>
<evidence type="ECO:0000256" key="6">
    <source>
        <dbReference type="ARBA" id="ARBA00022989"/>
    </source>
</evidence>
<dbReference type="VEuPathDB" id="CryptoDB:cubi_01777"/>
<keyword evidence="3" id="KW-0813">Transport</keyword>
<dbReference type="PANTHER" id="PTHR19957">
    <property type="entry name" value="SYNTAXIN"/>
    <property type="match status" value="1"/>
</dbReference>
<dbReference type="PROSITE" id="PS50192">
    <property type="entry name" value="T_SNARE"/>
    <property type="match status" value="1"/>
</dbReference>
<dbReference type="EMBL" id="LRBP01000030">
    <property type="protein sequence ID" value="OII71302.1"/>
    <property type="molecule type" value="Genomic_DNA"/>
</dbReference>
<keyword evidence="13" id="KW-1185">Reference proteome</keyword>
<evidence type="ECO:0000256" key="3">
    <source>
        <dbReference type="ARBA" id="ARBA00022448"/>
    </source>
</evidence>
<dbReference type="GO" id="GO:0048278">
    <property type="term" value="P:vesicle docking"/>
    <property type="evidence" value="ECO:0007669"/>
    <property type="project" value="TreeGrafter"/>
</dbReference>
<evidence type="ECO:0000256" key="2">
    <source>
        <dbReference type="ARBA" id="ARBA00009063"/>
    </source>
</evidence>
<dbReference type="Gene3D" id="1.20.58.70">
    <property type="match status" value="1"/>
</dbReference>
<dbReference type="OrthoDB" id="10251371at2759"/>
<evidence type="ECO:0000256" key="4">
    <source>
        <dbReference type="ARBA" id="ARBA00022692"/>
    </source>
</evidence>
<name>A0A1J4MAQ1_9CRYT</name>
<dbReference type="InterPro" id="IPR000727">
    <property type="entry name" value="T_SNARE_dom"/>
</dbReference>
<dbReference type="GO" id="GO:0031201">
    <property type="term" value="C:SNARE complex"/>
    <property type="evidence" value="ECO:0007669"/>
    <property type="project" value="TreeGrafter"/>
</dbReference>
<dbReference type="InterPro" id="IPR045242">
    <property type="entry name" value="Syntaxin"/>
</dbReference>
<feature type="domain" description="T-SNARE coiled-coil homology" evidence="11">
    <location>
        <begin position="159"/>
        <end position="221"/>
    </location>
</feature>
<accession>A0A1J4MAQ1</accession>
<dbReference type="InterPro" id="IPR010989">
    <property type="entry name" value="SNARE"/>
</dbReference>
<keyword evidence="5" id="KW-0653">Protein transport</keyword>
<comment type="similarity">
    <text evidence="2">Belongs to the syntaxin family.</text>
</comment>
<dbReference type="SUPFAM" id="SSF47661">
    <property type="entry name" value="t-snare proteins"/>
    <property type="match status" value="1"/>
</dbReference>
<proteinExistence type="inferred from homology"/>
<evidence type="ECO:0000256" key="5">
    <source>
        <dbReference type="ARBA" id="ARBA00022927"/>
    </source>
</evidence>
<dbReference type="RefSeq" id="XP_028873173.1">
    <property type="nucleotide sequence ID" value="XM_029018789.1"/>
</dbReference>
<feature type="transmembrane region" description="Helical" evidence="10">
    <location>
        <begin position="233"/>
        <end position="253"/>
    </location>
</feature>
<keyword evidence="9 10" id="KW-0472">Membrane</keyword>
<comment type="subcellular location">
    <subcellularLocation>
        <location evidence="1">Golgi apparatus membrane</location>
        <topology evidence="1">Single-pass type IV membrane protein</topology>
    </subcellularLocation>
</comment>
<evidence type="ECO:0000313" key="12">
    <source>
        <dbReference type="EMBL" id="OII71302.1"/>
    </source>
</evidence>
<evidence type="ECO:0000256" key="8">
    <source>
        <dbReference type="ARBA" id="ARBA00023054"/>
    </source>
</evidence>
<dbReference type="SMART" id="SM00397">
    <property type="entry name" value="t_SNARE"/>
    <property type="match status" value="1"/>
</dbReference>
<dbReference type="CDD" id="cd15845">
    <property type="entry name" value="SNARE_syntaxin16"/>
    <property type="match status" value="1"/>
</dbReference>
<dbReference type="GO" id="GO:0006906">
    <property type="term" value="P:vesicle fusion"/>
    <property type="evidence" value="ECO:0007669"/>
    <property type="project" value="TreeGrafter"/>
</dbReference>
<evidence type="ECO:0000256" key="9">
    <source>
        <dbReference type="ARBA" id="ARBA00023136"/>
    </source>
</evidence>
<keyword evidence="8" id="KW-0175">Coiled coil</keyword>
<evidence type="ECO:0000313" key="13">
    <source>
        <dbReference type="Proteomes" id="UP000186176"/>
    </source>
</evidence>
<organism evidence="12 13">
    <name type="scientific">Cryptosporidium ubiquitum</name>
    <dbReference type="NCBI Taxonomy" id="857276"/>
    <lineage>
        <taxon>Eukaryota</taxon>
        <taxon>Sar</taxon>
        <taxon>Alveolata</taxon>
        <taxon>Apicomplexa</taxon>
        <taxon>Conoidasida</taxon>
        <taxon>Coccidia</taxon>
        <taxon>Eucoccidiorida</taxon>
        <taxon>Eimeriorina</taxon>
        <taxon>Cryptosporidiidae</taxon>
        <taxon>Cryptosporidium</taxon>
    </lineage>
</organism>
<keyword evidence="4 10" id="KW-0812">Transmembrane</keyword>
<evidence type="ECO:0000259" key="11">
    <source>
        <dbReference type="PROSITE" id="PS50192"/>
    </source>
</evidence>